<accession>A0AAV8VLT9</accession>
<dbReference type="GO" id="GO:0016020">
    <property type="term" value="C:membrane"/>
    <property type="evidence" value="ECO:0007669"/>
    <property type="project" value="UniProtKB-SubCell"/>
</dbReference>
<keyword evidence="4 5" id="KW-0472">Membrane</keyword>
<evidence type="ECO:0000256" key="3">
    <source>
        <dbReference type="ARBA" id="ARBA00022989"/>
    </source>
</evidence>
<dbReference type="Proteomes" id="UP001159042">
    <property type="component" value="Unassembled WGS sequence"/>
</dbReference>
<gene>
    <name evidence="7" type="ORF">NQ315_013259</name>
</gene>
<evidence type="ECO:0000256" key="4">
    <source>
        <dbReference type="ARBA" id="ARBA00023136"/>
    </source>
</evidence>
<comment type="caution">
    <text evidence="7">The sequence shown here is derived from an EMBL/GenBank/DDBJ whole genome shotgun (WGS) entry which is preliminary data.</text>
</comment>
<proteinExistence type="predicted"/>
<reference evidence="7 8" key="1">
    <citation type="journal article" date="2023" name="Insect Mol. Biol.">
        <title>Genome sequencing provides insights into the evolution of gene families encoding plant cell wall-degrading enzymes in longhorned beetles.</title>
        <authorList>
            <person name="Shin N.R."/>
            <person name="Okamura Y."/>
            <person name="Kirsch R."/>
            <person name="Pauchet Y."/>
        </authorList>
    </citation>
    <scope>NUCLEOTIDE SEQUENCE [LARGE SCALE GENOMIC DNA]</scope>
    <source>
        <strain evidence="7">EAD_L_NR</strain>
    </source>
</reference>
<dbReference type="InterPro" id="IPR039871">
    <property type="entry name" value="FAM8A1"/>
</dbReference>
<dbReference type="PANTHER" id="PTHR13659">
    <property type="entry name" value="AUTOSOMAL HIGHLY CONSERVED PROTEIN"/>
    <property type="match status" value="1"/>
</dbReference>
<dbReference type="EMBL" id="JANEYG010000064">
    <property type="protein sequence ID" value="KAJ8914756.1"/>
    <property type="molecule type" value="Genomic_DNA"/>
</dbReference>
<feature type="transmembrane region" description="Helical" evidence="5">
    <location>
        <begin position="375"/>
        <end position="392"/>
    </location>
</feature>
<comment type="subcellular location">
    <subcellularLocation>
        <location evidence="1">Membrane</location>
        <topology evidence="1">Multi-pass membrane protein</topology>
    </subcellularLocation>
</comment>
<evidence type="ECO:0000256" key="2">
    <source>
        <dbReference type="ARBA" id="ARBA00022692"/>
    </source>
</evidence>
<dbReference type="InterPro" id="IPR010432">
    <property type="entry name" value="RDD"/>
</dbReference>
<evidence type="ECO:0000256" key="1">
    <source>
        <dbReference type="ARBA" id="ARBA00004141"/>
    </source>
</evidence>
<protein>
    <recommendedName>
        <fullName evidence="6">RDD domain-containing protein</fullName>
    </recommendedName>
</protein>
<sequence length="419" mass="45934">MAETQIPHENNRHNEASGQQWVKLKQERDEYFEKLKKWIDDARLAHYKAISGMFNNVNTPGNTNTNASNVHIGGISKTAGTSSVAGTSSTAGTSSIAGTSSTAGSANIAGTASNGSISNVGDTGDTVVGTASTAGTSSTVGTANSANTTGVSNIASTSNVTSIGNPTVAPNFEQLQYQINNLNAVLAQANLWNQNLQNVLRHRIPSNSTPSENAVNRLYATTATFQTNQRPSVYEFIIPPLWKRVVAELMDFLILFLVKMALTFVLLESFDIIDLKFYGFETFQKNLENPEIVMPMAIEWLTLEFLHRFIVCAYETYFLKGKFFATPGKRYMGLMVITVEHITSVPGRTSETISATGAAPLNWQKSLTRAAMKNLFVGLLLPLCVAFYIFPYNRTSYDMMSNSIVVEYQQEFMVYHSTV</sequence>
<keyword evidence="8" id="KW-1185">Reference proteome</keyword>
<evidence type="ECO:0000313" key="7">
    <source>
        <dbReference type="EMBL" id="KAJ8914756.1"/>
    </source>
</evidence>
<dbReference type="AlphaFoldDB" id="A0AAV8VLT9"/>
<keyword evidence="3 5" id="KW-1133">Transmembrane helix</keyword>
<name>A0AAV8VLT9_9CUCU</name>
<evidence type="ECO:0000313" key="8">
    <source>
        <dbReference type="Proteomes" id="UP001159042"/>
    </source>
</evidence>
<evidence type="ECO:0000256" key="5">
    <source>
        <dbReference type="SAM" id="Phobius"/>
    </source>
</evidence>
<dbReference type="PANTHER" id="PTHR13659:SF5">
    <property type="entry name" value="PROTEIN FAM8A1"/>
    <property type="match status" value="1"/>
</dbReference>
<feature type="domain" description="RDD" evidence="6">
    <location>
        <begin position="239"/>
        <end position="339"/>
    </location>
</feature>
<keyword evidence="2 5" id="KW-0812">Transmembrane</keyword>
<dbReference type="Pfam" id="PF06271">
    <property type="entry name" value="RDD"/>
    <property type="match status" value="1"/>
</dbReference>
<organism evidence="7 8">
    <name type="scientific">Exocentrus adspersus</name>
    <dbReference type="NCBI Taxonomy" id="1586481"/>
    <lineage>
        <taxon>Eukaryota</taxon>
        <taxon>Metazoa</taxon>
        <taxon>Ecdysozoa</taxon>
        <taxon>Arthropoda</taxon>
        <taxon>Hexapoda</taxon>
        <taxon>Insecta</taxon>
        <taxon>Pterygota</taxon>
        <taxon>Neoptera</taxon>
        <taxon>Endopterygota</taxon>
        <taxon>Coleoptera</taxon>
        <taxon>Polyphaga</taxon>
        <taxon>Cucujiformia</taxon>
        <taxon>Chrysomeloidea</taxon>
        <taxon>Cerambycidae</taxon>
        <taxon>Lamiinae</taxon>
        <taxon>Acanthocinini</taxon>
        <taxon>Exocentrus</taxon>
    </lineage>
</organism>
<feature type="transmembrane region" description="Helical" evidence="5">
    <location>
        <begin position="249"/>
        <end position="267"/>
    </location>
</feature>
<evidence type="ECO:0000259" key="6">
    <source>
        <dbReference type="Pfam" id="PF06271"/>
    </source>
</evidence>